<reference evidence="1" key="2">
    <citation type="submission" date="2025-09" db="UniProtKB">
        <authorList>
            <consortium name="EnsemblPlants"/>
        </authorList>
    </citation>
    <scope>IDENTIFICATION</scope>
</reference>
<reference evidence="1" key="1">
    <citation type="submission" date="2021-05" db="EMBL/GenBank/DDBJ databases">
        <authorList>
            <person name="Scholz U."/>
            <person name="Mascher M."/>
            <person name="Fiebig A."/>
        </authorList>
    </citation>
    <scope>NUCLEOTIDE SEQUENCE [LARGE SCALE GENOMIC DNA]</scope>
</reference>
<name>A0ACD5W132_AVESA</name>
<accession>A0ACD5W132</accession>
<dbReference type="Proteomes" id="UP001732700">
    <property type="component" value="Chromosome 3D"/>
</dbReference>
<evidence type="ECO:0000313" key="2">
    <source>
        <dbReference type="Proteomes" id="UP001732700"/>
    </source>
</evidence>
<dbReference type="EnsemblPlants" id="AVESA.00010b.r2.3DG0538610.1">
    <property type="protein sequence ID" value="AVESA.00010b.r2.3DG0538610.1.CDS"/>
    <property type="gene ID" value="AVESA.00010b.r2.3DG0538610"/>
</dbReference>
<protein>
    <submittedName>
        <fullName evidence="1">Uncharacterized protein</fullName>
    </submittedName>
</protein>
<proteinExistence type="predicted"/>
<evidence type="ECO:0000313" key="1">
    <source>
        <dbReference type="EnsemblPlants" id="AVESA.00010b.r2.3DG0538610.1.CDS"/>
    </source>
</evidence>
<keyword evidence="2" id="KW-1185">Reference proteome</keyword>
<sequence>MAPIPSSRRLICGALLVLVLVLVLVAATAVVEAAAEREGARPHRGALLPSVAARHERWMAKFGRAYTDAGEKLRRQEVFAANARRVDAANRAGNRTYTLGLNQFSDLTDDEFLDTHLGYRRHQLRPQEKNMSKGAAHLEDVRLQQYMPDSVDWRAQGAVTEIKNQGSCGSCWAFAAVAATEGIVKIATGNLISMSEQQVLDCTGGVSSCNGGDINAALRYVAASGGVQPEAAYAYVGQQGACRSGGATPNSAASVGAPRWARLYGDEGALQGLAASQPVAVAVEVTDPDFRHYRSGVYAGSPSCGQTLNHAVTVVGYGADAGGQEYWVVKNQWGPWWGEGGYMRIARGTGANCGIATYTYYPTMAS</sequence>
<organism evidence="1 2">
    <name type="scientific">Avena sativa</name>
    <name type="common">Oat</name>
    <dbReference type="NCBI Taxonomy" id="4498"/>
    <lineage>
        <taxon>Eukaryota</taxon>
        <taxon>Viridiplantae</taxon>
        <taxon>Streptophyta</taxon>
        <taxon>Embryophyta</taxon>
        <taxon>Tracheophyta</taxon>
        <taxon>Spermatophyta</taxon>
        <taxon>Magnoliopsida</taxon>
        <taxon>Liliopsida</taxon>
        <taxon>Poales</taxon>
        <taxon>Poaceae</taxon>
        <taxon>BOP clade</taxon>
        <taxon>Pooideae</taxon>
        <taxon>Poodae</taxon>
        <taxon>Poeae</taxon>
        <taxon>Poeae Chloroplast Group 1 (Aveneae type)</taxon>
        <taxon>Aveninae</taxon>
        <taxon>Avena</taxon>
    </lineage>
</organism>